<reference evidence="3 4" key="1">
    <citation type="submission" date="2010-01" db="EMBL/GenBank/DDBJ databases">
        <authorList>
            <person name="Weinstock G."/>
            <person name="Sodergren E."/>
            <person name="Clifton S."/>
            <person name="Fulton L."/>
            <person name="Fulton B."/>
            <person name="Courtney L."/>
            <person name="Fronick C."/>
            <person name="Harrison M."/>
            <person name="Strong C."/>
            <person name="Farmer C."/>
            <person name="Delahaunty K."/>
            <person name="Markovic C."/>
            <person name="Hall O."/>
            <person name="Minx P."/>
            <person name="Tomlinson C."/>
            <person name="Mitreva M."/>
            <person name="Nelson J."/>
            <person name="Hou S."/>
            <person name="Wollam A."/>
            <person name="Pepin K.H."/>
            <person name="Johnson M."/>
            <person name="Bhonagiri V."/>
            <person name="Nash W.E."/>
            <person name="Warren W."/>
            <person name="Chinwalla A."/>
            <person name="Mardis E.R."/>
            <person name="Wilson R.K."/>
        </authorList>
    </citation>
    <scope>NUCLEOTIDE SEQUENCE [LARGE SCALE GENOMIC DNA]</scope>
    <source>
        <strain evidence="3 4">DSM 13479</strain>
    </source>
</reference>
<keyword evidence="1" id="KW-0378">Hydrolase</keyword>
<sequence length="358" mass="40663">MTMKFVHIADVHWGMSPDSDKPWSKERSQDIKDTFAKAVAQAGQLEADCLFISGDLFHRQPLARDLKEVNYLFSTIPGVHVVIIAGNHDRIRNNSALLSFTWAPNVTYLMDEELQCVYFEEINTEVYGFSYHTTDIPENRLDHLKVPNNGRIHVLLGHGGDANHIPFDKGAMGALDFSYIAMGHIHKPEVLIENRMAFSGSPEPLDKTEAGQHGMFVGEINEVTRMVTSLKFVPLARLQYISLAVNVTTATTNTELAMKITQEIQNRGPENIFRFRIRGMRDPDISFDLDMLSTRFKIMEIIDESEPQYDFSALFAEHPSDMIGFYIQALQKPEMSQVEKKALYYGINALLRTTDERS</sequence>
<dbReference type="Pfam" id="PF00149">
    <property type="entry name" value="Metallophos"/>
    <property type="match status" value="1"/>
</dbReference>
<dbReference type="CDD" id="cd00840">
    <property type="entry name" value="MPP_Mre11_N"/>
    <property type="match status" value="1"/>
</dbReference>
<evidence type="ECO:0000259" key="2">
    <source>
        <dbReference type="Pfam" id="PF00149"/>
    </source>
</evidence>
<feature type="domain" description="Calcineurin-like phosphoesterase" evidence="2">
    <location>
        <begin position="3"/>
        <end position="188"/>
    </location>
</feature>
<dbReference type="InterPro" id="IPR041796">
    <property type="entry name" value="Mre11_N"/>
</dbReference>
<dbReference type="InterPro" id="IPR004843">
    <property type="entry name" value="Calcineurin-like_PHP"/>
</dbReference>
<accession>D3AC72</accession>
<dbReference type="Gene3D" id="3.60.21.10">
    <property type="match status" value="1"/>
</dbReference>
<organism evidence="3 4">
    <name type="scientific">Hungatella hathewayi DSM 13479</name>
    <dbReference type="NCBI Taxonomy" id="566550"/>
    <lineage>
        <taxon>Bacteria</taxon>
        <taxon>Bacillati</taxon>
        <taxon>Bacillota</taxon>
        <taxon>Clostridia</taxon>
        <taxon>Lachnospirales</taxon>
        <taxon>Lachnospiraceae</taxon>
        <taxon>Hungatella</taxon>
    </lineage>
</organism>
<evidence type="ECO:0000256" key="1">
    <source>
        <dbReference type="ARBA" id="ARBA00022801"/>
    </source>
</evidence>
<protein>
    <submittedName>
        <fullName evidence="3">Ser/Thr phosphatase family protein</fullName>
    </submittedName>
</protein>
<evidence type="ECO:0000313" key="3">
    <source>
        <dbReference type="EMBL" id="EFD00550.1"/>
    </source>
</evidence>
<dbReference type="Proteomes" id="UP000004968">
    <property type="component" value="Unassembled WGS sequence"/>
</dbReference>
<dbReference type="GO" id="GO:0016787">
    <property type="term" value="F:hydrolase activity"/>
    <property type="evidence" value="ECO:0007669"/>
    <property type="project" value="UniProtKB-KW"/>
</dbReference>
<comment type="caution">
    <text evidence="3">The sequence shown here is derived from an EMBL/GenBank/DDBJ whole genome shotgun (WGS) entry which is preliminary data.</text>
</comment>
<dbReference type="InterPro" id="IPR029052">
    <property type="entry name" value="Metallo-depent_PP-like"/>
</dbReference>
<dbReference type="SUPFAM" id="SSF56300">
    <property type="entry name" value="Metallo-dependent phosphatases"/>
    <property type="match status" value="1"/>
</dbReference>
<dbReference type="InterPro" id="IPR050535">
    <property type="entry name" value="DNA_Repair-Maintenance_Comp"/>
</dbReference>
<gene>
    <name evidence="3" type="ORF">CLOSTHATH_01200</name>
</gene>
<proteinExistence type="predicted"/>
<dbReference type="AlphaFoldDB" id="D3AC72"/>
<dbReference type="PANTHER" id="PTHR30337">
    <property type="entry name" value="COMPONENT OF ATP-DEPENDENT DSDNA EXONUCLEASE"/>
    <property type="match status" value="1"/>
</dbReference>
<dbReference type="HOGENOM" id="CLU_026621_0_0_9"/>
<name>D3AC72_9FIRM</name>
<dbReference type="EMBL" id="ACIO01000079">
    <property type="protein sequence ID" value="EFD00550.1"/>
    <property type="molecule type" value="Genomic_DNA"/>
</dbReference>
<evidence type="ECO:0000313" key="4">
    <source>
        <dbReference type="Proteomes" id="UP000004968"/>
    </source>
</evidence>